<dbReference type="PANTHER" id="PTHR39683">
    <property type="entry name" value="CONSERVED PROTEIN TB16.3"/>
    <property type="match status" value="1"/>
</dbReference>
<organism evidence="2 3">
    <name type="scientific">Mycolicibacterium helvum</name>
    <dbReference type="NCBI Taxonomy" id="1534349"/>
    <lineage>
        <taxon>Bacteria</taxon>
        <taxon>Bacillati</taxon>
        <taxon>Actinomycetota</taxon>
        <taxon>Actinomycetes</taxon>
        <taxon>Mycobacteriales</taxon>
        <taxon>Mycobacteriaceae</taxon>
        <taxon>Mycolicibacterium</taxon>
    </lineage>
</organism>
<evidence type="ECO:0000259" key="1">
    <source>
        <dbReference type="Pfam" id="PF03364"/>
    </source>
</evidence>
<gene>
    <name evidence="2" type="primary">TB18.5</name>
    <name evidence="2" type="ORF">MHEL_20000</name>
</gene>
<name>A0A7I7T3A1_9MYCO</name>
<feature type="domain" description="Coenzyme Q-binding protein COQ10 START" evidence="1">
    <location>
        <begin position="10"/>
        <end position="137"/>
    </location>
</feature>
<dbReference type="KEGG" id="mhev:MHEL_20000"/>
<keyword evidence="3" id="KW-1185">Reference proteome</keyword>
<dbReference type="EMBL" id="AP022596">
    <property type="protein sequence ID" value="BBY63757.1"/>
    <property type="molecule type" value="Genomic_DNA"/>
</dbReference>
<accession>A0A7I7T3A1</accession>
<dbReference type="AlphaFoldDB" id="A0A7I7T3A1"/>
<proteinExistence type="predicted"/>
<sequence length="147" mass="16284">MPLVSKTVEVNADADSILRIVADFEKYPEWNDEAKAVYVLARYDDGRPSQLRLDMEIQGQSGTFIQAVYYPGEGQIQTVLQQGEVFTKQDQLFSVVAMGPSSLLTVDLEVEVSLPVPDIMVKKLINDVLEHLADNLKTRAEQLAASG</sequence>
<dbReference type="Pfam" id="PF03364">
    <property type="entry name" value="Polyketide_cyc"/>
    <property type="match status" value="1"/>
</dbReference>
<dbReference type="CDD" id="cd07819">
    <property type="entry name" value="SRPBCC_2"/>
    <property type="match status" value="1"/>
</dbReference>
<dbReference type="Gene3D" id="3.30.530.20">
    <property type="match status" value="1"/>
</dbReference>
<dbReference type="SUPFAM" id="SSF55961">
    <property type="entry name" value="Bet v1-like"/>
    <property type="match status" value="1"/>
</dbReference>
<protein>
    <submittedName>
        <fullName evidence="2">Cyclase</fullName>
    </submittedName>
</protein>
<dbReference type="InterPro" id="IPR023393">
    <property type="entry name" value="START-like_dom_sf"/>
</dbReference>
<evidence type="ECO:0000313" key="2">
    <source>
        <dbReference type="EMBL" id="BBY63757.1"/>
    </source>
</evidence>
<dbReference type="PANTHER" id="PTHR39683:SF4">
    <property type="entry name" value="COENZYME Q-BINDING PROTEIN COQ10 START DOMAIN-CONTAINING PROTEIN"/>
    <property type="match status" value="1"/>
</dbReference>
<reference evidence="2 3" key="1">
    <citation type="journal article" date="2019" name="Emerg. Microbes Infect.">
        <title>Comprehensive subspecies identification of 175 nontuberculous mycobacteria species based on 7547 genomic profiles.</title>
        <authorList>
            <person name="Matsumoto Y."/>
            <person name="Kinjo T."/>
            <person name="Motooka D."/>
            <person name="Nabeya D."/>
            <person name="Jung N."/>
            <person name="Uechi K."/>
            <person name="Horii T."/>
            <person name="Iida T."/>
            <person name="Fujita J."/>
            <person name="Nakamura S."/>
        </authorList>
    </citation>
    <scope>NUCLEOTIDE SEQUENCE [LARGE SCALE GENOMIC DNA]</scope>
    <source>
        <strain evidence="2 3">JCM 30396</strain>
    </source>
</reference>
<dbReference type="Proteomes" id="UP000467148">
    <property type="component" value="Chromosome"/>
</dbReference>
<dbReference type="InterPro" id="IPR005031">
    <property type="entry name" value="COQ10_START"/>
</dbReference>
<evidence type="ECO:0000313" key="3">
    <source>
        <dbReference type="Proteomes" id="UP000467148"/>
    </source>
</evidence>
<dbReference type="RefSeq" id="WP_163747374.1">
    <property type="nucleotide sequence ID" value="NZ_AP022596.1"/>
</dbReference>